<sequence>MEACQKLALPLEGHEEANAVDVKPGDRILSMEWQDQCCADAGREAMGCSDGLASWSGMMNGHGSSATM</sequence>
<accession>A0A9E7IH31</accession>
<keyword evidence="2" id="KW-1185">Reference proteome</keyword>
<evidence type="ECO:0000313" key="1">
    <source>
        <dbReference type="EMBL" id="URE48174.1"/>
    </source>
</evidence>
<name>A0A9E7IH31_9LILI</name>
<organism evidence="1 2">
    <name type="scientific">Musa troglodytarum</name>
    <name type="common">fe'i banana</name>
    <dbReference type="NCBI Taxonomy" id="320322"/>
    <lineage>
        <taxon>Eukaryota</taxon>
        <taxon>Viridiplantae</taxon>
        <taxon>Streptophyta</taxon>
        <taxon>Embryophyta</taxon>
        <taxon>Tracheophyta</taxon>
        <taxon>Spermatophyta</taxon>
        <taxon>Magnoliopsida</taxon>
        <taxon>Liliopsida</taxon>
        <taxon>Zingiberales</taxon>
        <taxon>Musaceae</taxon>
        <taxon>Musa</taxon>
    </lineage>
</organism>
<evidence type="ECO:0000313" key="2">
    <source>
        <dbReference type="Proteomes" id="UP001055439"/>
    </source>
</evidence>
<proteinExistence type="predicted"/>
<dbReference type="EMBL" id="CP097511">
    <property type="protein sequence ID" value="URE48174.1"/>
    <property type="molecule type" value="Genomic_DNA"/>
</dbReference>
<reference evidence="1" key="1">
    <citation type="submission" date="2022-05" db="EMBL/GenBank/DDBJ databases">
        <title>The Musa troglodytarum L. genome provides insights into the mechanism of non-climacteric behaviour and enrichment of carotenoids.</title>
        <authorList>
            <person name="Wang J."/>
        </authorList>
    </citation>
    <scope>NUCLEOTIDE SEQUENCE</scope>
    <source>
        <tissue evidence="1">Leaf</tissue>
    </source>
</reference>
<dbReference type="Proteomes" id="UP001055439">
    <property type="component" value="Chromosome 9"/>
</dbReference>
<dbReference type="OrthoDB" id="1927254at2759"/>
<dbReference type="AlphaFoldDB" id="A0A9E7IH31"/>
<protein>
    <submittedName>
        <fullName evidence="1">Zinc finger protein</fullName>
    </submittedName>
</protein>
<gene>
    <name evidence="1" type="ORF">MUK42_17010</name>
</gene>